<name>A0ABP1FGZ3_9CHLO</name>
<dbReference type="SUPFAM" id="SSF54593">
    <property type="entry name" value="Glyoxalase/Bleomycin resistance protein/Dihydroxybiphenyl dioxygenase"/>
    <property type="match status" value="1"/>
</dbReference>
<dbReference type="PANTHER" id="PTHR11959:SF1">
    <property type="entry name" value="4-HYDROXYPHENYLPYRUVATE DIOXYGENASE"/>
    <property type="match status" value="1"/>
</dbReference>
<evidence type="ECO:0000256" key="6">
    <source>
        <dbReference type="ARBA" id="ARBA00022737"/>
    </source>
</evidence>
<dbReference type="PIRSF" id="PIRSF009283">
    <property type="entry name" value="HPP_dOase"/>
    <property type="match status" value="1"/>
</dbReference>
<comment type="similarity">
    <text evidence="3 10">Belongs to the 4HPPD family.</text>
</comment>
<keyword evidence="5" id="KW-0479">Metal-binding</keyword>
<organism evidence="12 13">
    <name type="scientific">Coccomyxa viridis</name>
    <dbReference type="NCBI Taxonomy" id="1274662"/>
    <lineage>
        <taxon>Eukaryota</taxon>
        <taxon>Viridiplantae</taxon>
        <taxon>Chlorophyta</taxon>
        <taxon>core chlorophytes</taxon>
        <taxon>Trebouxiophyceae</taxon>
        <taxon>Trebouxiophyceae incertae sedis</taxon>
        <taxon>Coccomyxaceae</taxon>
        <taxon>Coccomyxa</taxon>
    </lineage>
</organism>
<dbReference type="CDD" id="cd07250">
    <property type="entry name" value="HPPD_C_like"/>
    <property type="match status" value="1"/>
</dbReference>
<gene>
    <name evidence="12" type="primary">g286</name>
    <name evidence="12" type="ORF">VP750_LOCUS250</name>
</gene>
<protein>
    <recommendedName>
        <fullName evidence="4 10">4-hydroxyphenylpyruvate dioxygenase</fullName>
    </recommendedName>
</protein>
<dbReference type="NCBIfam" id="TIGR01263">
    <property type="entry name" value="4HPPD"/>
    <property type="match status" value="1"/>
</dbReference>
<evidence type="ECO:0000256" key="10">
    <source>
        <dbReference type="PIRNR" id="PIRNR009283"/>
    </source>
</evidence>
<dbReference type="PROSITE" id="PS51819">
    <property type="entry name" value="VOC"/>
    <property type="match status" value="2"/>
</dbReference>
<feature type="domain" description="VOC" evidence="11">
    <location>
        <begin position="201"/>
        <end position="361"/>
    </location>
</feature>
<dbReference type="Gene3D" id="3.10.180.10">
    <property type="entry name" value="2,3-Dihydroxybiphenyl 1,2-Dioxygenase, domain 1"/>
    <property type="match status" value="2"/>
</dbReference>
<comment type="cofactor">
    <cofactor evidence="1">
        <name>Fe cation</name>
        <dbReference type="ChEBI" id="CHEBI:24875"/>
    </cofactor>
</comment>
<evidence type="ECO:0000256" key="7">
    <source>
        <dbReference type="ARBA" id="ARBA00022878"/>
    </source>
</evidence>
<evidence type="ECO:0000313" key="12">
    <source>
        <dbReference type="EMBL" id="CAL5218591.1"/>
    </source>
</evidence>
<evidence type="ECO:0000256" key="1">
    <source>
        <dbReference type="ARBA" id="ARBA00001962"/>
    </source>
</evidence>
<accession>A0ABP1FGZ3</accession>
<dbReference type="InterPro" id="IPR041735">
    <property type="entry name" value="4OHPhenylPyrv_dOase_C"/>
</dbReference>
<evidence type="ECO:0000256" key="5">
    <source>
        <dbReference type="ARBA" id="ARBA00022723"/>
    </source>
</evidence>
<dbReference type="InterPro" id="IPR029068">
    <property type="entry name" value="Glyas_Bleomycin-R_OHBP_Dase"/>
</dbReference>
<keyword evidence="8" id="KW-0408">Iron</keyword>
<dbReference type="Proteomes" id="UP001497392">
    <property type="component" value="Unassembled WGS sequence"/>
</dbReference>
<keyword evidence="9" id="KW-0585">Phenylalanine catabolism</keyword>
<evidence type="ECO:0000313" key="13">
    <source>
        <dbReference type="Proteomes" id="UP001497392"/>
    </source>
</evidence>
<evidence type="ECO:0000256" key="8">
    <source>
        <dbReference type="ARBA" id="ARBA00023004"/>
    </source>
</evidence>
<keyword evidence="7" id="KW-0828">Tyrosine catabolism</keyword>
<comment type="caution">
    <text evidence="12">The sequence shown here is derived from an EMBL/GenBank/DDBJ whole genome shotgun (WGS) entry which is preliminary data.</text>
</comment>
<dbReference type="InterPro" id="IPR005956">
    <property type="entry name" value="4OHPhenylPyrv_dOase"/>
</dbReference>
<evidence type="ECO:0000256" key="9">
    <source>
        <dbReference type="ARBA" id="ARBA00023232"/>
    </source>
</evidence>
<keyword evidence="13" id="KW-1185">Reference proteome</keyword>
<evidence type="ECO:0000259" key="11">
    <source>
        <dbReference type="PROSITE" id="PS51819"/>
    </source>
</evidence>
<feature type="domain" description="VOC" evidence="11">
    <location>
        <begin position="29"/>
        <end position="177"/>
    </location>
</feature>
<dbReference type="PANTHER" id="PTHR11959">
    <property type="entry name" value="4-HYDROXYPHENYLPYRUVATE DIOXYGENASE"/>
    <property type="match status" value="1"/>
</dbReference>
<dbReference type="EMBL" id="CAXHTA020000001">
    <property type="protein sequence ID" value="CAL5218591.1"/>
    <property type="molecule type" value="Genomic_DNA"/>
</dbReference>
<keyword evidence="6" id="KW-0677">Repeat</keyword>
<evidence type="ECO:0000256" key="3">
    <source>
        <dbReference type="ARBA" id="ARBA00005877"/>
    </source>
</evidence>
<proteinExistence type="inferred from homology"/>
<dbReference type="InterPro" id="IPR037523">
    <property type="entry name" value="VOC_core"/>
</dbReference>
<evidence type="ECO:0000256" key="2">
    <source>
        <dbReference type="ARBA" id="ARBA00005162"/>
    </source>
</evidence>
<dbReference type="CDD" id="cd08342">
    <property type="entry name" value="HPPD_N_like"/>
    <property type="match status" value="1"/>
</dbReference>
<comment type="pathway">
    <text evidence="2">Amino-acid degradation; L-phenylalanine degradation; acetoacetate and fumarate from L-phenylalanine: step 3/6.</text>
</comment>
<evidence type="ECO:0000256" key="4">
    <source>
        <dbReference type="ARBA" id="ARBA00013222"/>
    </source>
</evidence>
<reference evidence="12 13" key="1">
    <citation type="submission" date="2024-06" db="EMBL/GenBank/DDBJ databases">
        <authorList>
            <person name="Kraege A."/>
            <person name="Thomma B."/>
        </authorList>
    </citation>
    <scope>NUCLEOTIDE SEQUENCE [LARGE SCALE GENOMIC DNA]</scope>
</reference>
<sequence>MVAIDAAKVAVQAGFKRTNPKTDLFKVLKFHHIDWWCADATSTQKRFGWGLGMQYVAKSDLSTGNTTFASHVLKSHDLVFAFTAPYSQRIEKTKESKVPCPWYRPEDGLKFIEAHGLGVRAVGVLVEDAAEAHRQATAHGARSALEPQTLRDEASSTEQVVAEVELYGDVVLRFVSGSFQGPFLAGYTPVESPPLSYGIKRLDHAVGNVPKLRETLKYIAEATGFHEFAEFTAEDVGTVDSGLNSTVLASNNEMVILPVNEPTFGTKRKSQIQTFLEQNEGPGLQHLALKTDDIFHTLRELRRRSDAGGFDFMPPASDAYYRNLPEKIGDVLTPEQYKEVKELGILVDKDDQGVLLQIFTKPLSDRPTVFVEIIQRIGCMYESDAAERSQPEPVLEQAGGCGGFGKGNFSELFKSIEDYERTLDIN</sequence>
<dbReference type="InterPro" id="IPR041736">
    <property type="entry name" value="4OHPhenylPyrv_dOase_N"/>
</dbReference>